<dbReference type="Proteomes" id="UP001497516">
    <property type="component" value="Chromosome 10"/>
</dbReference>
<evidence type="ECO:0000313" key="1">
    <source>
        <dbReference type="EMBL" id="CAL1359671.1"/>
    </source>
</evidence>
<accession>A0AAV2CVS6</accession>
<reference evidence="1 2" key="1">
    <citation type="submission" date="2024-04" db="EMBL/GenBank/DDBJ databases">
        <authorList>
            <person name="Fracassetti M."/>
        </authorList>
    </citation>
    <scope>NUCLEOTIDE SEQUENCE [LARGE SCALE GENOMIC DNA]</scope>
</reference>
<sequence length="79" mass="8608">MLPPRSAEAWKCSRTTAFLQIRAEAAKSQPPSRATTPGPLLRHNLDLICLGQDLPMILFLLAPVISSPMIVLSVRTSPD</sequence>
<organism evidence="1 2">
    <name type="scientific">Linum trigynum</name>
    <dbReference type="NCBI Taxonomy" id="586398"/>
    <lineage>
        <taxon>Eukaryota</taxon>
        <taxon>Viridiplantae</taxon>
        <taxon>Streptophyta</taxon>
        <taxon>Embryophyta</taxon>
        <taxon>Tracheophyta</taxon>
        <taxon>Spermatophyta</taxon>
        <taxon>Magnoliopsida</taxon>
        <taxon>eudicotyledons</taxon>
        <taxon>Gunneridae</taxon>
        <taxon>Pentapetalae</taxon>
        <taxon>rosids</taxon>
        <taxon>fabids</taxon>
        <taxon>Malpighiales</taxon>
        <taxon>Linaceae</taxon>
        <taxon>Linum</taxon>
    </lineage>
</organism>
<name>A0AAV2CVS6_9ROSI</name>
<keyword evidence="2" id="KW-1185">Reference proteome</keyword>
<proteinExistence type="predicted"/>
<evidence type="ECO:0000313" key="2">
    <source>
        <dbReference type="Proteomes" id="UP001497516"/>
    </source>
</evidence>
<dbReference type="AlphaFoldDB" id="A0AAV2CVS6"/>
<protein>
    <submittedName>
        <fullName evidence="1">Uncharacterized protein</fullName>
    </submittedName>
</protein>
<dbReference type="EMBL" id="OZ034814">
    <property type="protein sequence ID" value="CAL1359671.1"/>
    <property type="molecule type" value="Genomic_DNA"/>
</dbReference>
<gene>
    <name evidence="1" type="ORF">LTRI10_LOCUS7145</name>
</gene>